<dbReference type="InterPro" id="IPR050238">
    <property type="entry name" value="DNA_Rep/Repair_Clamp_Loader"/>
</dbReference>
<dbReference type="InterPro" id="IPR004622">
    <property type="entry name" value="DNA_pol_HolB"/>
</dbReference>
<dbReference type="GO" id="GO:0003677">
    <property type="term" value="F:DNA binding"/>
    <property type="evidence" value="ECO:0007669"/>
    <property type="project" value="InterPro"/>
</dbReference>
<evidence type="ECO:0000256" key="1">
    <source>
        <dbReference type="ARBA" id="ARBA00012417"/>
    </source>
</evidence>
<dbReference type="InterPro" id="IPR015199">
    <property type="entry name" value="DNA_pol_III_delta_C"/>
</dbReference>
<dbReference type="AlphaFoldDB" id="A0A3G4VCF1"/>
<dbReference type="SUPFAM" id="SSF48019">
    <property type="entry name" value="post-AAA+ oligomerization domain-like"/>
    <property type="match status" value="1"/>
</dbReference>
<feature type="domain" description="DNA polymerase III delta subunit C-terminal" evidence="8">
    <location>
        <begin position="208"/>
        <end position="316"/>
    </location>
</feature>
<evidence type="ECO:0000256" key="7">
    <source>
        <dbReference type="ARBA" id="ARBA00049244"/>
    </source>
</evidence>
<sequence>MQVYPWLVPTWSKLKDNLERQHVPGAMLIQAKVGLAPESMIERYVAGLMCENDKSEPCGFCHCCDLLKASGHPDVHYVLPEKDKKSLSVEQIRQANKWALESSQFGHYRVIVIPQADRMNASAANALLKTLEEPPAQCLFILSTENTKLLLPTIRSRCEVWHVSSPSEQMCIDWVSQEIGKSVPRHSALLCHFEPISTRQFVESGQDKEYQALIGAFIGFIRSDGLDTNEFITTLMKNSSELSTQLNWLWLLLSCAQKSSLGIDIRTSLPEASQIAEVYGYESLYTHSQSLQSLSEQLRSFPGLNTELLVADWLYGLN</sequence>
<evidence type="ECO:0000256" key="4">
    <source>
        <dbReference type="ARBA" id="ARBA00022695"/>
    </source>
</evidence>
<dbReference type="PANTHER" id="PTHR11669:SF8">
    <property type="entry name" value="DNA POLYMERASE III SUBUNIT DELTA"/>
    <property type="match status" value="1"/>
</dbReference>
<dbReference type="Gene3D" id="3.40.50.300">
    <property type="entry name" value="P-loop containing nucleotide triphosphate hydrolases"/>
    <property type="match status" value="1"/>
</dbReference>
<dbReference type="EMBL" id="CP033577">
    <property type="protein sequence ID" value="AYV22384.1"/>
    <property type="molecule type" value="Genomic_DNA"/>
</dbReference>
<dbReference type="Pfam" id="PF13177">
    <property type="entry name" value="DNA_pol3_delta2"/>
    <property type="match status" value="1"/>
</dbReference>
<keyword evidence="4 9" id="KW-0548">Nucleotidyltransferase</keyword>
<dbReference type="Pfam" id="PF09115">
    <property type="entry name" value="DNApol3-delta_C"/>
    <property type="match status" value="1"/>
</dbReference>
<dbReference type="RefSeq" id="WP_124940876.1">
    <property type="nucleotide sequence ID" value="NZ_CP033577.1"/>
</dbReference>
<evidence type="ECO:0000256" key="3">
    <source>
        <dbReference type="ARBA" id="ARBA00022679"/>
    </source>
</evidence>
<dbReference type="InterPro" id="IPR027417">
    <property type="entry name" value="P-loop_NTPase"/>
</dbReference>
<keyword evidence="3 9" id="KW-0808">Transferase</keyword>
<dbReference type="GO" id="GO:0006261">
    <property type="term" value="P:DNA-templated DNA replication"/>
    <property type="evidence" value="ECO:0007669"/>
    <property type="project" value="TreeGrafter"/>
</dbReference>
<dbReference type="InterPro" id="IPR008921">
    <property type="entry name" value="DNA_pol3_clamp-load_cplx_C"/>
</dbReference>
<dbReference type="PANTHER" id="PTHR11669">
    <property type="entry name" value="REPLICATION FACTOR C / DNA POLYMERASE III GAMMA-TAU SUBUNIT"/>
    <property type="match status" value="1"/>
</dbReference>
<dbReference type="GO" id="GO:0009360">
    <property type="term" value="C:DNA polymerase III complex"/>
    <property type="evidence" value="ECO:0007669"/>
    <property type="project" value="InterPro"/>
</dbReference>
<dbReference type="SUPFAM" id="SSF52540">
    <property type="entry name" value="P-loop containing nucleoside triphosphate hydrolases"/>
    <property type="match status" value="1"/>
</dbReference>
<evidence type="ECO:0000259" key="8">
    <source>
        <dbReference type="Pfam" id="PF09115"/>
    </source>
</evidence>
<protein>
    <recommendedName>
        <fullName evidence="2">DNA polymerase III subunit delta'</fullName>
        <ecNumber evidence="1">2.7.7.7</ecNumber>
    </recommendedName>
</protein>
<comment type="catalytic activity">
    <reaction evidence="7">
        <text>DNA(n) + a 2'-deoxyribonucleoside 5'-triphosphate = DNA(n+1) + diphosphate</text>
        <dbReference type="Rhea" id="RHEA:22508"/>
        <dbReference type="Rhea" id="RHEA-COMP:17339"/>
        <dbReference type="Rhea" id="RHEA-COMP:17340"/>
        <dbReference type="ChEBI" id="CHEBI:33019"/>
        <dbReference type="ChEBI" id="CHEBI:61560"/>
        <dbReference type="ChEBI" id="CHEBI:173112"/>
        <dbReference type="EC" id="2.7.7.7"/>
    </reaction>
</comment>
<keyword evidence="6" id="KW-0239">DNA-directed DNA polymerase</keyword>
<dbReference type="NCBIfam" id="TIGR00678">
    <property type="entry name" value="holB"/>
    <property type="match status" value="1"/>
</dbReference>
<evidence type="ECO:0000256" key="5">
    <source>
        <dbReference type="ARBA" id="ARBA00022705"/>
    </source>
</evidence>
<accession>A0A3G4VCF1</accession>
<gene>
    <name evidence="9" type="primary">holB</name>
    <name evidence="9" type="ORF">ECB94_14565</name>
</gene>
<evidence type="ECO:0000313" key="10">
    <source>
        <dbReference type="Proteomes" id="UP000279760"/>
    </source>
</evidence>
<name>A0A3G4VCF1_9VIBR</name>
<evidence type="ECO:0000313" key="9">
    <source>
        <dbReference type="EMBL" id="AYV22384.1"/>
    </source>
</evidence>
<dbReference type="Gene3D" id="1.20.272.10">
    <property type="match status" value="1"/>
</dbReference>
<proteinExistence type="predicted"/>
<evidence type="ECO:0000256" key="6">
    <source>
        <dbReference type="ARBA" id="ARBA00022932"/>
    </source>
</evidence>
<dbReference type="GO" id="GO:0003887">
    <property type="term" value="F:DNA-directed DNA polymerase activity"/>
    <property type="evidence" value="ECO:0007669"/>
    <property type="project" value="UniProtKB-KW"/>
</dbReference>
<dbReference type="EC" id="2.7.7.7" evidence="1"/>
<keyword evidence="5" id="KW-0235">DNA replication</keyword>
<evidence type="ECO:0000256" key="2">
    <source>
        <dbReference type="ARBA" id="ARBA00014363"/>
    </source>
</evidence>
<organism evidence="9 10">
    <name type="scientific">Vibrio mediterranei</name>
    <dbReference type="NCBI Taxonomy" id="689"/>
    <lineage>
        <taxon>Bacteria</taxon>
        <taxon>Pseudomonadati</taxon>
        <taxon>Pseudomonadota</taxon>
        <taxon>Gammaproteobacteria</taxon>
        <taxon>Vibrionales</taxon>
        <taxon>Vibrionaceae</taxon>
        <taxon>Vibrio</taxon>
    </lineage>
</organism>
<dbReference type="GO" id="GO:0008408">
    <property type="term" value="F:3'-5' exonuclease activity"/>
    <property type="evidence" value="ECO:0007669"/>
    <property type="project" value="InterPro"/>
</dbReference>
<dbReference type="Proteomes" id="UP000279760">
    <property type="component" value="Chromosome 1"/>
</dbReference>
<reference evidence="9 10" key="1">
    <citation type="submission" date="2018-11" db="EMBL/GenBank/DDBJ databases">
        <title>Complete Genome Sequence of Vbrio mediterranei 117-T6: a Potential Pathogen Bacteria Isolated from the Conchocelis of Pyropia.</title>
        <authorList>
            <person name="Liu Q."/>
        </authorList>
    </citation>
    <scope>NUCLEOTIDE SEQUENCE [LARGE SCALE GENOMIC DNA]</scope>
    <source>
        <strain evidence="9 10">117-T6</strain>
    </source>
</reference>